<gene>
    <name evidence="1" type="ORF">BDW59DRAFT_56170</name>
</gene>
<proteinExistence type="predicted"/>
<protein>
    <submittedName>
        <fullName evidence="1">Uncharacterized protein</fullName>
    </submittedName>
</protein>
<dbReference type="Proteomes" id="UP001610335">
    <property type="component" value="Unassembled WGS sequence"/>
</dbReference>
<evidence type="ECO:0000313" key="1">
    <source>
        <dbReference type="EMBL" id="KAL2827587.1"/>
    </source>
</evidence>
<comment type="caution">
    <text evidence="1">The sequence shown here is derived from an EMBL/GenBank/DDBJ whole genome shotgun (WGS) entry which is preliminary data.</text>
</comment>
<keyword evidence="2" id="KW-1185">Reference proteome</keyword>
<name>A0ABR4IIK4_9EURO</name>
<accession>A0ABR4IIK4</accession>
<evidence type="ECO:0000313" key="2">
    <source>
        <dbReference type="Proteomes" id="UP001610335"/>
    </source>
</evidence>
<sequence>MITEQQAYLSENITCVNDLSVLGNDFSSRSLHMEAVVEDNLQLVFYYRIISPNGRRSIPPASFVSRCLLPIALVKIDSNFSALPKSQWELDLQASTHNFVHGEGNASVPETDLTLRPHKGNLLGQCVALTWNPDCSALVTNDSELEAFLGWYAMEAQEMIMQGKKPPPYFVISG</sequence>
<dbReference type="EMBL" id="JBFXLS010000024">
    <property type="protein sequence ID" value="KAL2827587.1"/>
    <property type="molecule type" value="Genomic_DNA"/>
</dbReference>
<reference evidence="1 2" key="1">
    <citation type="submission" date="2024-07" db="EMBL/GenBank/DDBJ databases">
        <title>Section-level genome sequencing and comparative genomics of Aspergillus sections Usti and Cavernicolus.</title>
        <authorList>
            <consortium name="Lawrence Berkeley National Laboratory"/>
            <person name="Nybo J.L."/>
            <person name="Vesth T.C."/>
            <person name="Theobald S."/>
            <person name="Frisvad J.C."/>
            <person name="Larsen T.O."/>
            <person name="Kjaerboelling I."/>
            <person name="Rothschild-Mancinelli K."/>
            <person name="Lyhne E.K."/>
            <person name="Kogle M.E."/>
            <person name="Barry K."/>
            <person name="Clum A."/>
            <person name="Na H."/>
            <person name="Ledsgaard L."/>
            <person name="Lin J."/>
            <person name="Lipzen A."/>
            <person name="Kuo A."/>
            <person name="Riley R."/>
            <person name="Mondo S."/>
            <person name="LaButti K."/>
            <person name="Haridas S."/>
            <person name="Pangalinan J."/>
            <person name="Salamov A.A."/>
            <person name="Simmons B.A."/>
            <person name="Magnuson J.K."/>
            <person name="Chen J."/>
            <person name="Drula E."/>
            <person name="Henrissat B."/>
            <person name="Wiebenga A."/>
            <person name="Lubbers R.J."/>
            <person name="Gomes A.C."/>
            <person name="Makela M.R."/>
            <person name="Stajich J."/>
            <person name="Grigoriev I.V."/>
            <person name="Mortensen U.H."/>
            <person name="De vries R.P."/>
            <person name="Baker S.E."/>
            <person name="Andersen M.R."/>
        </authorList>
    </citation>
    <scope>NUCLEOTIDE SEQUENCE [LARGE SCALE GENOMIC DNA]</scope>
    <source>
        <strain evidence="1 2">CBS 600.67</strain>
    </source>
</reference>
<organism evidence="1 2">
    <name type="scientific">Aspergillus cavernicola</name>
    <dbReference type="NCBI Taxonomy" id="176166"/>
    <lineage>
        <taxon>Eukaryota</taxon>
        <taxon>Fungi</taxon>
        <taxon>Dikarya</taxon>
        <taxon>Ascomycota</taxon>
        <taxon>Pezizomycotina</taxon>
        <taxon>Eurotiomycetes</taxon>
        <taxon>Eurotiomycetidae</taxon>
        <taxon>Eurotiales</taxon>
        <taxon>Aspergillaceae</taxon>
        <taxon>Aspergillus</taxon>
        <taxon>Aspergillus subgen. Nidulantes</taxon>
    </lineage>
</organism>